<sequence length="168" mass="18858">MILDRALQLELMEKLSLVYPEHVPKTDRQKYFDIFPDKDSYVANAFYLEEQGLIESGISICDDGLGGYVSNSHFRLTANGHDFLMKDGGISAIRNTVVVKFHDDTVSALIDIINRSNQSPQDKTRLIDQLKSLPADATKHIVMKLLDHAIVASPALIPWLQNLLASHR</sequence>
<protein>
    <submittedName>
        <fullName evidence="1">Uncharacterized protein</fullName>
    </submittedName>
</protein>
<comment type="caution">
    <text evidence="1">The sequence shown here is derived from an EMBL/GenBank/DDBJ whole genome shotgun (WGS) entry which is preliminary data.</text>
</comment>
<proteinExistence type="predicted"/>
<organism evidence="1">
    <name type="scientific">Salmonella enterica</name>
    <name type="common">Salmonella choleraesuis</name>
    <dbReference type="NCBI Taxonomy" id="28901"/>
    <lineage>
        <taxon>Bacteria</taxon>
        <taxon>Pseudomonadati</taxon>
        <taxon>Pseudomonadota</taxon>
        <taxon>Gammaproteobacteria</taxon>
        <taxon>Enterobacterales</taxon>
        <taxon>Enterobacteriaceae</taxon>
        <taxon>Salmonella</taxon>
    </lineage>
</organism>
<gene>
    <name evidence="1" type="ORF">CN851_09355</name>
</gene>
<dbReference type="AlphaFoldDB" id="A0A5V2R061"/>
<name>A0A5V2R061_SALER</name>
<dbReference type="EMBL" id="AAGZKN010000004">
    <property type="protein sequence ID" value="EBT6384389.1"/>
    <property type="molecule type" value="Genomic_DNA"/>
</dbReference>
<reference evidence="1" key="1">
    <citation type="submission" date="2018-07" db="EMBL/GenBank/DDBJ databases">
        <authorList>
            <consortium name="PulseNet: The National Subtyping Network for Foodborne Disease Surveillance"/>
            <person name="Tarr C.L."/>
            <person name="Trees E."/>
            <person name="Katz L.S."/>
            <person name="Carleton-Romer H.A."/>
            <person name="Stroika S."/>
            <person name="Kucerova Z."/>
            <person name="Roache K.F."/>
            <person name="Sabol A.L."/>
            <person name="Besser J."/>
            <person name="Gerner-Smidt P."/>
        </authorList>
    </citation>
    <scope>NUCLEOTIDE SEQUENCE</scope>
    <source>
        <strain evidence="1">PNUSAS021879</strain>
    </source>
</reference>
<accession>A0A5V2R061</accession>
<evidence type="ECO:0000313" key="1">
    <source>
        <dbReference type="EMBL" id="EBT6384389.1"/>
    </source>
</evidence>